<accession>A0AA46W9F1</accession>
<protein>
    <submittedName>
        <fullName evidence="1">Uncharacterized protein</fullName>
    </submittedName>
</protein>
<dbReference type="RefSeq" id="WP_178977482.1">
    <property type="nucleotide sequence ID" value="NZ_CP110230.1"/>
</dbReference>
<evidence type="ECO:0000313" key="1">
    <source>
        <dbReference type="EMBL" id="UZD41924.1"/>
    </source>
</evidence>
<sequence>MKTKAIIDNFLYKIELFYRNFGNEWSINDFAEDENQKNVIKEFLPFLESKGIIEIVSEEKFKIIDLPSNRL</sequence>
<reference evidence="1" key="1">
    <citation type="submission" date="2022-10" db="EMBL/GenBank/DDBJ databases">
        <title>Complete genome sequence of Capnocytophaga ochracea KCOM 2812 isolated from actinomycosis lesion.</title>
        <authorList>
            <person name="Kook J.-K."/>
            <person name="Park S.-N."/>
            <person name="Lim Y.K."/>
        </authorList>
    </citation>
    <scope>NUCLEOTIDE SEQUENCE</scope>
    <source>
        <strain evidence="1">KCOM 28121</strain>
    </source>
</reference>
<proteinExistence type="predicted"/>
<gene>
    <name evidence="1" type="ORF">OL231_05090</name>
</gene>
<name>A0AA46W9F1_CAPOC</name>
<organism evidence="1 2">
    <name type="scientific">Capnocytophaga ochracea</name>
    <dbReference type="NCBI Taxonomy" id="1018"/>
    <lineage>
        <taxon>Bacteria</taxon>
        <taxon>Pseudomonadati</taxon>
        <taxon>Bacteroidota</taxon>
        <taxon>Flavobacteriia</taxon>
        <taxon>Flavobacteriales</taxon>
        <taxon>Flavobacteriaceae</taxon>
        <taxon>Capnocytophaga</taxon>
    </lineage>
</organism>
<dbReference type="EMBL" id="CP110230">
    <property type="protein sequence ID" value="UZD41924.1"/>
    <property type="molecule type" value="Genomic_DNA"/>
</dbReference>
<dbReference type="Proteomes" id="UP001163262">
    <property type="component" value="Chromosome"/>
</dbReference>
<dbReference type="AlphaFoldDB" id="A0AA46W9F1"/>
<evidence type="ECO:0000313" key="2">
    <source>
        <dbReference type="Proteomes" id="UP001163262"/>
    </source>
</evidence>